<organism evidence="7 8">
    <name type="scientific">Kitasatospora paracochleata</name>
    <dbReference type="NCBI Taxonomy" id="58354"/>
    <lineage>
        <taxon>Bacteria</taxon>
        <taxon>Bacillati</taxon>
        <taxon>Actinomycetota</taxon>
        <taxon>Actinomycetes</taxon>
        <taxon>Kitasatosporales</taxon>
        <taxon>Streptomycetaceae</taxon>
        <taxon>Kitasatospora</taxon>
    </lineage>
</organism>
<dbReference type="Proteomes" id="UP001206483">
    <property type="component" value="Unassembled WGS sequence"/>
</dbReference>
<evidence type="ECO:0000313" key="8">
    <source>
        <dbReference type="Proteomes" id="UP001206483"/>
    </source>
</evidence>
<dbReference type="RefSeq" id="WP_253804523.1">
    <property type="nucleotide sequence ID" value="NZ_BAAAUB010000015.1"/>
</dbReference>
<keyword evidence="3" id="KW-0472">Membrane</keyword>
<name>A0ABT1J9Q7_9ACTN</name>
<keyword evidence="7" id="KW-0813">Transport</keyword>
<protein>
    <submittedName>
        <fullName evidence="7">Multiple sugar transport system substrate-binding protein</fullName>
    </submittedName>
</protein>
<keyword evidence="1" id="KW-1003">Cell membrane</keyword>
<dbReference type="PROSITE" id="PS51257">
    <property type="entry name" value="PROKAR_LIPOPROTEIN"/>
    <property type="match status" value="1"/>
</dbReference>
<keyword evidence="8" id="KW-1185">Reference proteome</keyword>
<dbReference type="InterPro" id="IPR050490">
    <property type="entry name" value="Bact_solute-bd_prot1"/>
</dbReference>
<keyword evidence="4" id="KW-0564">Palmitate</keyword>
<dbReference type="PANTHER" id="PTHR43649">
    <property type="entry name" value="ARABINOSE-BINDING PROTEIN-RELATED"/>
    <property type="match status" value="1"/>
</dbReference>
<proteinExistence type="predicted"/>
<evidence type="ECO:0000256" key="1">
    <source>
        <dbReference type="ARBA" id="ARBA00022475"/>
    </source>
</evidence>
<accession>A0ABT1J9Q7</accession>
<dbReference type="EMBL" id="JAMZDX010000008">
    <property type="protein sequence ID" value="MCP2314195.1"/>
    <property type="molecule type" value="Genomic_DNA"/>
</dbReference>
<evidence type="ECO:0000256" key="2">
    <source>
        <dbReference type="ARBA" id="ARBA00022729"/>
    </source>
</evidence>
<sequence>MRRSLVLAAGVSALMLVVAACSSSTGGATQSDPAGKVELTYWSWVPNMDKTVAKWNATHPDIQVKVNAVPGGKGGTYAKLFAALKAGNAPDLAQVEFDYLPNFIQQGGAEDITAYVGSAKSKFVGWTWPQVAPDGKHVYAVPQDTGPMALLYRKDLFDKAGIARPPATWQEFSQDAAVLAADHVAITTFPTNQSDWFAGLAWQKGARWFDIKGDKWQVSLTDPASEQVAEYWQKLIDAKQAKADQFFGDQWTNDLTTGKVASWITGAWGPATLSKLTPQQAGMWAVAPLPQWTANDHLTGNWGGSTVAVMKGAKNPKAAAEFALWLNSAPEAVESLVADGGLYPAVADPGSIKALSAPQQFWGQQSPMTPFGAQTLNTDWRWGPTMSETFTALNDATGTVGVSGTVVNALAAAQAKTVDAMKKQGFPVAQ</sequence>
<dbReference type="Pfam" id="PF01547">
    <property type="entry name" value="SBP_bac_1"/>
    <property type="match status" value="1"/>
</dbReference>
<reference evidence="7 8" key="1">
    <citation type="submission" date="2022-06" db="EMBL/GenBank/DDBJ databases">
        <title>Sequencing the genomes of 1000 actinobacteria strains.</title>
        <authorList>
            <person name="Klenk H.-P."/>
        </authorList>
    </citation>
    <scope>NUCLEOTIDE SEQUENCE [LARGE SCALE GENOMIC DNA]</scope>
    <source>
        <strain evidence="7 8">DSM 41656</strain>
    </source>
</reference>
<evidence type="ECO:0000256" key="5">
    <source>
        <dbReference type="ARBA" id="ARBA00023288"/>
    </source>
</evidence>
<evidence type="ECO:0000256" key="3">
    <source>
        <dbReference type="ARBA" id="ARBA00023136"/>
    </source>
</evidence>
<evidence type="ECO:0000313" key="7">
    <source>
        <dbReference type="EMBL" id="MCP2314195.1"/>
    </source>
</evidence>
<keyword evidence="2 6" id="KW-0732">Signal</keyword>
<gene>
    <name evidence="7" type="ORF">FHR36_007394</name>
</gene>
<evidence type="ECO:0000256" key="6">
    <source>
        <dbReference type="SAM" id="SignalP"/>
    </source>
</evidence>
<dbReference type="PANTHER" id="PTHR43649:SF33">
    <property type="entry name" value="POLYGALACTURONAN_RHAMNOGALACTURONAN-BINDING PROTEIN YTCQ"/>
    <property type="match status" value="1"/>
</dbReference>
<dbReference type="SUPFAM" id="SSF53850">
    <property type="entry name" value="Periplasmic binding protein-like II"/>
    <property type="match status" value="1"/>
</dbReference>
<keyword evidence="5" id="KW-0449">Lipoprotein</keyword>
<comment type="caution">
    <text evidence="7">The sequence shown here is derived from an EMBL/GenBank/DDBJ whole genome shotgun (WGS) entry which is preliminary data.</text>
</comment>
<dbReference type="Gene3D" id="3.40.190.10">
    <property type="entry name" value="Periplasmic binding protein-like II"/>
    <property type="match status" value="3"/>
</dbReference>
<feature type="signal peptide" evidence="6">
    <location>
        <begin position="1"/>
        <end position="19"/>
    </location>
</feature>
<evidence type="ECO:0000256" key="4">
    <source>
        <dbReference type="ARBA" id="ARBA00023139"/>
    </source>
</evidence>
<keyword evidence="7" id="KW-0762">Sugar transport</keyword>
<feature type="chain" id="PRO_5045130878" evidence="6">
    <location>
        <begin position="20"/>
        <end position="430"/>
    </location>
</feature>
<dbReference type="InterPro" id="IPR006059">
    <property type="entry name" value="SBP"/>
</dbReference>